<dbReference type="InterPro" id="IPR029030">
    <property type="entry name" value="Caspase-like_dom_sf"/>
</dbReference>
<dbReference type="PANTHER" id="PTHR48104:SF30">
    <property type="entry name" value="METACASPASE-1"/>
    <property type="match status" value="1"/>
</dbReference>
<dbReference type="PANTHER" id="PTHR48104">
    <property type="entry name" value="METACASPASE-4"/>
    <property type="match status" value="1"/>
</dbReference>
<dbReference type="InterPro" id="IPR011600">
    <property type="entry name" value="Pept_C14_caspase"/>
</dbReference>
<evidence type="ECO:0000259" key="1">
    <source>
        <dbReference type="Pfam" id="PF00656"/>
    </source>
</evidence>
<dbReference type="GO" id="GO:0005737">
    <property type="term" value="C:cytoplasm"/>
    <property type="evidence" value="ECO:0007669"/>
    <property type="project" value="TreeGrafter"/>
</dbReference>
<gene>
    <name evidence="2" type="ORF">D1114_09755</name>
</gene>
<dbReference type="Proteomes" id="UP000266305">
    <property type="component" value="Unassembled WGS sequence"/>
</dbReference>
<comment type="caution">
    <text evidence="2">The sequence shown here is derived from an EMBL/GenBank/DDBJ whole genome shotgun (WGS) entry which is preliminary data.</text>
</comment>
<name>A0AAX1UMF4_CERSP</name>
<dbReference type="InterPro" id="IPR050452">
    <property type="entry name" value="Metacaspase"/>
</dbReference>
<dbReference type="GO" id="GO:0016788">
    <property type="term" value="F:hydrolase activity, acting on ester bonds"/>
    <property type="evidence" value="ECO:0007669"/>
    <property type="project" value="UniProtKB-ARBA"/>
</dbReference>
<dbReference type="CDD" id="cd00229">
    <property type="entry name" value="SGNH_hydrolase"/>
    <property type="match status" value="1"/>
</dbReference>
<dbReference type="Gene3D" id="3.40.50.1110">
    <property type="entry name" value="SGNH hydrolase"/>
    <property type="match status" value="1"/>
</dbReference>
<dbReference type="GO" id="GO:0004197">
    <property type="term" value="F:cysteine-type endopeptidase activity"/>
    <property type="evidence" value="ECO:0007669"/>
    <property type="project" value="InterPro"/>
</dbReference>
<organism evidence="2 3">
    <name type="scientific">Cereibacter sphaeroides</name>
    <name type="common">Rhodobacter sphaeroides</name>
    <dbReference type="NCBI Taxonomy" id="1063"/>
    <lineage>
        <taxon>Bacteria</taxon>
        <taxon>Pseudomonadati</taxon>
        <taxon>Pseudomonadota</taxon>
        <taxon>Alphaproteobacteria</taxon>
        <taxon>Rhodobacterales</taxon>
        <taxon>Paracoccaceae</taxon>
        <taxon>Cereibacter</taxon>
    </lineage>
</organism>
<reference evidence="2 3" key="1">
    <citation type="submission" date="2018-08" db="EMBL/GenBank/DDBJ databases">
        <title>Draft genome sequence of Rhodobacter sphaeroides FY.</title>
        <authorList>
            <person name="Rayyan A."/>
            <person name="Meyer T.E."/>
            <person name="Kyndt J.A."/>
        </authorList>
    </citation>
    <scope>NUCLEOTIDE SEQUENCE [LARGE SCALE GENOMIC DNA]</scope>
    <source>
        <strain evidence="2 3">FY</strain>
    </source>
</reference>
<accession>A0AAX1UMF4</accession>
<evidence type="ECO:0000313" key="2">
    <source>
        <dbReference type="EMBL" id="RHZ95540.1"/>
    </source>
</evidence>
<sequence>MAADPGTGPEDLAPYFRTRDAASPFDPQIEIDETRVMVPDTAEAASRSALVLNSANWIERMKRQTRFHRRLSEGNYTGPIIVEEGDSWFQYPLLLRDVIDVLMDRYAIFSLSAGGDTLENMATGAQYRKALEETQASILLLSGGGNDLVADGRLADHLRPFDPNLRPADYLLGSFDQLIARSMALYNRIFTDVARRFPKVEVICHGYDYTLPRIRGKWLGQPMQARGIADPALQASIAVVMVDRLNAELARLARRHPRVHHLDLRGRVERDHWNDELHPDDSGYAAVAAVFAERIDALTRRPRGVPRGAGTGGPAPEAAPAAPALIQPRPMALSLHVGVNRVDQAHYRNFVQDLEFCVNDAEAMRDLAVQRGYETRLLTDAQATREALRGAMTDAAQQLEPGGIFLMSYAGHGAQIGDFNGDEGDGPDRDRLDETLCLHDAMLVDDELYQLWAAFREGVRVVAVFDSCHSGSILRASANRRTDRAGRTGRVRTISLGASVQIYRANRAFYDGLPSSILPSDSAVLTKELTYPVSASILQISACQSNQTAEEAFGNGLFTERLMATLAEGSGRLGYSGFTDRIAARMPPEQTPKFWRVGRPDPVFEAQTVFSV</sequence>
<dbReference type="SUPFAM" id="SSF52266">
    <property type="entry name" value="SGNH hydrolase"/>
    <property type="match status" value="1"/>
</dbReference>
<dbReference type="EMBL" id="QWGP01000008">
    <property type="protein sequence ID" value="RHZ95540.1"/>
    <property type="molecule type" value="Genomic_DNA"/>
</dbReference>
<proteinExistence type="predicted"/>
<evidence type="ECO:0000313" key="3">
    <source>
        <dbReference type="Proteomes" id="UP000266305"/>
    </source>
</evidence>
<dbReference type="Gene3D" id="3.40.50.1460">
    <property type="match status" value="1"/>
</dbReference>
<dbReference type="SUPFAM" id="SSF52129">
    <property type="entry name" value="Caspase-like"/>
    <property type="match status" value="1"/>
</dbReference>
<dbReference type="AlphaFoldDB" id="A0AAX1UMF4"/>
<protein>
    <submittedName>
        <fullName evidence="2">Peptidase C14</fullName>
    </submittedName>
</protein>
<dbReference type="InterPro" id="IPR036514">
    <property type="entry name" value="SGNH_hydro_sf"/>
</dbReference>
<feature type="domain" description="Peptidase C14 caspase" evidence="1">
    <location>
        <begin position="344"/>
        <end position="595"/>
    </location>
</feature>
<dbReference type="GO" id="GO:0006508">
    <property type="term" value="P:proteolysis"/>
    <property type="evidence" value="ECO:0007669"/>
    <property type="project" value="InterPro"/>
</dbReference>
<dbReference type="Pfam" id="PF00656">
    <property type="entry name" value="Peptidase_C14"/>
    <property type="match status" value="1"/>
</dbReference>